<dbReference type="HAMAP" id="MF_02205">
    <property type="entry name" value="DinG_proteobact"/>
    <property type="match status" value="1"/>
</dbReference>
<evidence type="ECO:0000313" key="14">
    <source>
        <dbReference type="Proteomes" id="UP001303946"/>
    </source>
</evidence>
<dbReference type="PROSITE" id="PS51193">
    <property type="entry name" value="HELICASE_ATP_BIND_2"/>
    <property type="match status" value="1"/>
</dbReference>
<dbReference type="Gene3D" id="3.40.50.300">
    <property type="entry name" value="P-loop containing nucleotide triphosphate hydrolases"/>
    <property type="match status" value="2"/>
</dbReference>
<evidence type="ECO:0000259" key="12">
    <source>
        <dbReference type="PROSITE" id="PS51193"/>
    </source>
</evidence>
<comment type="catalytic activity">
    <reaction evidence="11">
        <text>ATP + H2O = ADP + phosphate + H(+)</text>
        <dbReference type="Rhea" id="RHEA:13065"/>
        <dbReference type="ChEBI" id="CHEBI:15377"/>
        <dbReference type="ChEBI" id="CHEBI:15378"/>
        <dbReference type="ChEBI" id="CHEBI:30616"/>
        <dbReference type="ChEBI" id="CHEBI:43474"/>
        <dbReference type="ChEBI" id="CHEBI:456216"/>
        <dbReference type="EC" id="5.6.2.3"/>
    </reaction>
</comment>
<dbReference type="SMART" id="SM00491">
    <property type="entry name" value="HELICc2"/>
    <property type="match status" value="1"/>
</dbReference>
<evidence type="ECO:0000256" key="2">
    <source>
        <dbReference type="ARBA" id="ARBA00022723"/>
    </source>
</evidence>
<comment type="cofactor">
    <cofactor evidence="11">
        <name>[4Fe-4S] cluster</name>
        <dbReference type="ChEBI" id="CHEBI:49883"/>
    </cofactor>
    <text evidence="11">Binds 1 [4Fe-4S] cluster.</text>
</comment>
<proteinExistence type="inferred from homology"/>
<evidence type="ECO:0000313" key="13">
    <source>
        <dbReference type="EMBL" id="WOB11228.1"/>
    </source>
</evidence>
<keyword evidence="2 11" id="KW-0479">Metal-binding</keyword>
<dbReference type="InterPro" id="IPR027417">
    <property type="entry name" value="P-loop_NTPase"/>
</dbReference>
<dbReference type="InterPro" id="IPR039000">
    <property type="entry name" value="DinG_proteobact"/>
</dbReference>
<evidence type="ECO:0000256" key="3">
    <source>
        <dbReference type="ARBA" id="ARBA00022741"/>
    </source>
</evidence>
<accession>A0ABZ0D218</accession>
<dbReference type="Proteomes" id="UP001303946">
    <property type="component" value="Plasmid unnamed1"/>
</dbReference>
<keyword evidence="13" id="KW-0614">Plasmid</keyword>
<keyword evidence="4 11" id="KW-0378">Hydrolase</keyword>
<dbReference type="EMBL" id="CP136337">
    <property type="protein sequence ID" value="WOB11228.1"/>
    <property type="molecule type" value="Genomic_DNA"/>
</dbReference>
<evidence type="ECO:0000256" key="1">
    <source>
        <dbReference type="ARBA" id="ARBA00022485"/>
    </source>
</evidence>
<keyword evidence="5 11" id="KW-0347">Helicase</keyword>
<dbReference type="InterPro" id="IPR010614">
    <property type="entry name" value="RAD3-like_helicase_DEAD"/>
</dbReference>
<keyword evidence="14" id="KW-1185">Reference proteome</keyword>
<dbReference type="NCBIfam" id="NF008729">
    <property type="entry name" value="PRK11747.1"/>
    <property type="match status" value="1"/>
</dbReference>
<dbReference type="GO" id="GO:0003678">
    <property type="term" value="F:DNA helicase activity"/>
    <property type="evidence" value="ECO:0007669"/>
    <property type="project" value="UniProtKB-EC"/>
</dbReference>
<name>A0ABZ0D218_9BURK</name>
<feature type="domain" description="Helicase ATP-binding" evidence="12">
    <location>
        <begin position="16"/>
        <end position="312"/>
    </location>
</feature>
<gene>
    <name evidence="11 13" type="primary">dinG</name>
    <name evidence="13" type="ORF">RXV79_26720</name>
</gene>
<keyword evidence="7 11" id="KW-0408">Iron</keyword>
<dbReference type="PANTHER" id="PTHR11472">
    <property type="entry name" value="DNA REPAIR DEAD HELICASE RAD3/XP-D SUBFAMILY MEMBER"/>
    <property type="match status" value="1"/>
</dbReference>
<reference evidence="13 14" key="1">
    <citation type="submission" date="2023-10" db="EMBL/GenBank/DDBJ databases">
        <title>Bacteria for the degradation of biodegradable plastic PBAT(Polybutylene adipate terephthalate).</title>
        <authorList>
            <person name="Weon H.-Y."/>
            <person name="Yeon J."/>
        </authorList>
    </citation>
    <scope>NUCLEOTIDE SEQUENCE [LARGE SCALE GENOMIC DNA]</scope>
    <source>
        <strain evidence="13 14">SBD 7-3</strain>
        <plasmid evidence="13 14">unnamed1</plasmid>
    </source>
</reference>
<dbReference type="InterPro" id="IPR014013">
    <property type="entry name" value="Helic_SF1/SF2_ATP-bd_DinG/Rad3"/>
</dbReference>
<evidence type="ECO:0000256" key="5">
    <source>
        <dbReference type="ARBA" id="ARBA00022806"/>
    </source>
</evidence>
<dbReference type="SUPFAM" id="SSF52540">
    <property type="entry name" value="P-loop containing nucleoside triphosphate hydrolases"/>
    <property type="match status" value="1"/>
</dbReference>
<dbReference type="PANTHER" id="PTHR11472:SF59">
    <property type="entry name" value="ATP-DEPENDENT DNA HELICASE DING"/>
    <property type="match status" value="1"/>
</dbReference>
<evidence type="ECO:0000256" key="6">
    <source>
        <dbReference type="ARBA" id="ARBA00022840"/>
    </source>
</evidence>
<keyword evidence="6 11" id="KW-0067">ATP-binding</keyword>
<evidence type="ECO:0000256" key="4">
    <source>
        <dbReference type="ARBA" id="ARBA00022801"/>
    </source>
</evidence>
<evidence type="ECO:0000256" key="11">
    <source>
        <dbReference type="HAMAP-Rule" id="MF_02205"/>
    </source>
</evidence>
<dbReference type="GO" id="GO:0016787">
    <property type="term" value="F:hydrolase activity"/>
    <property type="evidence" value="ECO:0007669"/>
    <property type="project" value="UniProtKB-KW"/>
</dbReference>
<evidence type="ECO:0000256" key="9">
    <source>
        <dbReference type="ARBA" id="ARBA00023125"/>
    </source>
</evidence>
<dbReference type="EC" id="5.6.2.3" evidence="11"/>
<dbReference type="InterPro" id="IPR006555">
    <property type="entry name" value="ATP-dep_Helicase_C"/>
</dbReference>
<dbReference type="InterPro" id="IPR045028">
    <property type="entry name" value="DinG/Rad3-like"/>
</dbReference>
<evidence type="ECO:0000256" key="8">
    <source>
        <dbReference type="ARBA" id="ARBA00023014"/>
    </source>
</evidence>
<sequence>MLREEEKSLIRDCVDSMKSSIDGFRSRWPQLQMIAAVAHALASCRDREGANESGSNIAVIEAGTGTGKTFGALIPSLVMARSRGKKLVISSSTVALQQQYVYKDCPTLQEVLPIGFKFAVAKGRRRFACVSRLAGDTMELRQGDAVEGESETLEKARERNDKQHVVRILRRLADSLEDGTWNGDRDELRIQMPEEIWNMASTDRQGCTGKQCAHFAKCPYYVAKQKVRDADLIIANHDLVLSALTMDAGSVLPAPEQTMFVFDEAHSIATKVIERFSEKHALQGGREWLEAAVTCTRDAVIAMSLDKQLTKDALQNAKGVDVALDDLHKALTATHAFEEKKTRRFKGSLPEWAIRTGRQIHLHSVELQKTFTALRSALLEKAPSEGALVNQLLVNVGFFAGKVDNLVSTWDLLLSKDEDHEAPIARWVEAVTRKDGTQDFLVCASPISGSGKLRQLLWERAGAVVLMSATLTSCGTFDLFLRQAGLAGMQGISFLQVESPFDYRSRAKLSIPAMSSDPTNAEAHTAEVAARMEGLITTNGTLVIFASAKQMRDVFSRLSPELQAITLMQGAVPKAELLTRHRAAVDAGKRSVIFGLQSLAEGVDLPRDYCTHVVCAKLPFSVPDSPMEEARREWIESEGRSAFMEVTLPETAVRLKQLLGRLLRTMDDWGTATILDRRIVTKRWGEQLMRGLPDFSVHIEEPKAPVLAGVRIRAAGEDLKYRAAA</sequence>
<keyword evidence="3 11" id="KW-0547">Nucleotide-binding</keyword>
<keyword evidence="1 11" id="KW-0004">4Fe-4S</keyword>
<keyword evidence="9 11" id="KW-0238">DNA-binding</keyword>
<keyword evidence="10 11" id="KW-0413">Isomerase</keyword>
<organism evidence="13 14">
    <name type="scientific">Piscinibacter gummiphilus</name>
    <dbReference type="NCBI Taxonomy" id="946333"/>
    <lineage>
        <taxon>Bacteria</taxon>
        <taxon>Pseudomonadati</taxon>
        <taxon>Pseudomonadota</taxon>
        <taxon>Betaproteobacteria</taxon>
        <taxon>Burkholderiales</taxon>
        <taxon>Sphaerotilaceae</taxon>
        <taxon>Piscinibacter</taxon>
    </lineage>
</organism>
<evidence type="ECO:0000256" key="10">
    <source>
        <dbReference type="ARBA" id="ARBA00023235"/>
    </source>
</evidence>
<comment type="similarity">
    <text evidence="11">Belongs to the helicase family. DinG subfamily. Type 1 sub-subfamily.</text>
</comment>
<feature type="binding site" evidence="11">
    <location>
        <position position="218"/>
    </location>
    <ligand>
        <name>[4Fe-4S] cluster</name>
        <dbReference type="ChEBI" id="CHEBI:49883"/>
    </ligand>
</feature>
<comment type="function">
    <text evidence="11">DNA-dependent ATPase and 5'-3' DNA helicase. Unwinds D-loops, R-loops, forked DNA and G-quadruplex DNA.</text>
</comment>
<feature type="binding site" evidence="11">
    <location>
        <position position="129"/>
    </location>
    <ligand>
        <name>[4Fe-4S] cluster</name>
        <dbReference type="ChEBI" id="CHEBI:49883"/>
    </ligand>
</feature>
<protein>
    <recommendedName>
        <fullName evidence="11">ATP-dependent DNA helicase DinG</fullName>
        <ecNumber evidence="11">5.6.2.3</ecNumber>
    </recommendedName>
    <alternativeName>
        <fullName evidence="11">DNA 5'-3' helicase DinG</fullName>
    </alternativeName>
</protein>
<evidence type="ECO:0000256" key="7">
    <source>
        <dbReference type="ARBA" id="ARBA00023004"/>
    </source>
</evidence>
<dbReference type="RefSeq" id="WP_316704429.1">
    <property type="nucleotide sequence ID" value="NZ_CP136337.1"/>
</dbReference>
<feature type="binding site" evidence="11">
    <location>
        <position position="207"/>
    </location>
    <ligand>
        <name>[4Fe-4S] cluster</name>
        <dbReference type="ChEBI" id="CHEBI:49883"/>
    </ligand>
</feature>
<dbReference type="Pfam" id="PF06733">
    <property type="entry name" value="DEAD_2"/>
    <property type="match status" value="1"/>
</dbReference>
<keyword evidence="8 11" id="KW-0411">Iron-sulfur</keyword>
<dbReference type="Pfam" id="PF13307">
    <property type="entry name" value="Helicase_C_2"/>
    <property type="match status" value="1"/>
</dbReference>
<feature type="binding site" evidence="11">
    <location>
        <position position="212"/>
    </location>
    <ligand>
        <name>[4Fe-4S] cluster</name>
        <dbReference type="ChEBI" id="CHEBI:49883"/>
    </ligand>
</feature>
<geneLocation type="plasmid" evidence="13 14">
    <name>unnamed1</name>
</geneLocation>